<dbReference type="InterPro" id="IPR002528">
    <property type="entry name" value="MATE_fam"/>
</dbReference>
<keyword evidence="4" id="KW-1003">Cell membrane</keyword>
<evidence type="ECO:0000256" key="1">
    <source>
        <dbReference type="ARBA" id="ARBA00004429"/>
    </source>
</evidence>
<feature type="transmembrane region" description="Helical" evidence="9">
    <location>
        <begin position="195"/>
        <end position="213"/>
    </location>
</feature>
<dbReference type="Proteomes" id="UP000241346">
    <property type="component" value="Unassembled WGS sequence"/>
</dbReference>
<evidence type="ECO:0000256" key="3">
    <source>
        <dbReference type="ARBA" id="ARBA00022448"/>
    </source>
</evidence>
<dbReference type="PIRSF" id="PIRSF006603">
    <property type="entry name" value="DinF"/>
    <property type="match status" value="1"/>
</dbReference>
<dbReference type="NCBIfam" id="TIGR00797">
    <property type="entry name" value="matE"/>
    <property type="match status" value="1"/>
</dbReference>
<dbReference type="Pfam" id="PF01554">
    <property type="entry name" value="MatE"/>
    <property type="match status" value="2"/>
</dbReference>
<evidence type="ECO:0000256" key="8">
    <source>
        <dbReference type="ARBA" id="ARBA00030855"/>
    </source>
</evidence>
<dbReference type="RefSeq" id="WP_107300076.1">
    <property type="nucleotide sequence ID" value="NZ_PYMB01000015.1"/>
</dbReference>
<feature type="transmembrane region" description="Helical" evidence="9">
    <location>
        <begin position="320"/>
        <end position="340"/>
    </location>
</feature>
<evidence type="ECO:0000256" key="5">
    <source>
        <dbReference type="ARBA" id="ARBA00022692"/>
    </source>
</evidence>
<evidence type="ECO:0000313" key="10">
    <source>
        <dbReference type="EMBL" id="PSW09380.1"/>
    </source>
</evidence>
<evidence type="ECO:0000256" key="9">
    <source>
        <dbReference type="SAM" id="Phobius"/>
    </source>
</evidence>
<dbReference type="OrthoDB" id="9806302at2"/>
<feature type="transmembrane region" description="Helical" evidence="9">
    <location>
        <begin position="85"/>
        <end position="108"/>
    </location>
</feature>
<comment type="caution">
    <text evidence="10">The sequence shown here is derived from an EMBL/GenBank/DDBJ whole genome shotgun (WGS) entry which is preliminary data.</text>
</comment>
<dbReference type="PANTHER" id="PTHR43549">
    <property type="entry name" value="MULTIDRUG RESISTANCE PROTEIN YPNP-RELATED"/>
    <property type="match status" value="1"/>
</dbReference>
<feature type="transmembrane region" description="Helical" evidence="9">
    <location>
        <begin position="20"/>
        <end position="41"/>
    </location>
</feature>
<feature type="transmembrane region" description="Helical" evidence="9">
    <location>
        <begin position="170"/>
        <end position="189"/>
    </location>
</feature>
<gene>
    <name evidence="10" type="ORF">C9J01_20860</name>
</gene>
<evidence type="ECO:0000256" key="7">
    <source>
        <dbReference type="ARBA" id="ARBA00023136"/>
    </source>
</evidence>
<evidence type="ECO:0000256" key="6">
    <source>
        <dbReference type="ARBA" id="ARBA00022989"/>
    </source>
</evidence>
<organism evidence="10 11">
    <name type="scientific">Photobacterium rosenbergii</name>
    <dbReference type="NCBI Taxonomy" id="294936"/>
    <lineage>
        <taxon>Bacteria</taxon>
        <taxon>Pseudomonadati</taxon>
        <taxon>Pseudomonadota</taxon>
        <taxon>Gammaproteobacteria</taxon>
        <taxon>Vibrionales</taxon>
        <taxon>Vibrionaceae</taxon>
        <taxon>Photobacterium</taxon>
    </lineage>
</organism>
<feature type="transmembrane region" description="Helical" evidence="9">
    <location>
        <begin position="282"/>
        <end position="299"/>
    </location>
</feature>
<feature type="transmembrane region" description="Helical" evidence="9">
    <location>
        <begin position="411"/>
        <end position="434"/>
    </location>
</feature>
<feature type="transmembrane region" description="Helical" evidence="9">
    <location>
        <begin position="386"/>
        <end position="405"/>
    </location>
</feature>
<dbReference type="InterPro" id="IPR048279">
    <property type="entry name" value="MdtK-like"/>
</dbReference>
<dbReference type="PANTHER" id="PTHR43549:SF3">
    <property type="entry name" value="MULTIDRUG RESISTANCE PROTEIN YPNP-RELATED"/>
    <property type="match status" value="1"/>
</dbReference>
<evidence type="ECO:0000256" key="2">
    <source>
        <dbReference type="ARBA" id="ARBA00013489"/>
    </source>
</evidence>
<keyword evidence="6 9" id="KW-1133">Transmembrane helix</keyword>
<keyword evidence="5 9" id="KW-0812">Transmembrane</keyword>
<evidence type="ECO:0000313" key="11">
    <source>
        <dbReference type="Proteomes" id="UP000241346"/>
    </source>
</evidence>
<dbReference type="GO" id="GO:0005886">
    <property type="term" value="C:plasma membrane"/>
    <property type="evidence" value="ECO:0007669"/>
    <property type="project" value="UniProtKB-SubCell"/>
</dbReference>
<feature type="transmembrane region" description="Helical" evidence="9">
    <location>
        <begin position="138"/>
        <end position="158"/>
    </location>
</feature>
<dbReference type="GO" id="GO:0015297">
    <property type="term" value="F:antiporter activity"/>
    <property type="evidence" value="ECO:0007669"/>
    <property type="project" value="InterPro"/>
</dbReference>
<keyword evidence="3" id="KW-0813">Transport</keyword>
<dbReference type="GO" id="GO:0042910">
    <property type="term" value="F:xenobiotic transmembrane transporter activity"/>
    <property type="evidence" value="ECO:0007669"/>
    <property type="project" value="InterPro"/>
</dbReference>
<feature type="transmembrane region" description="Helical" evidence="9">
    <location>
        <begin position="234"/>
        <end position="262"/>
    </location>
</feature>
<evidence type="ECO:0000256" key="4">
    <source>
        <dbReference type="ARBA" id="ARBA00022475"/>
    </source>
</evidence>
<name>A0A2T3N856_9GAMM</name>
<dbReference type="EMBL" id="PYMB01000015">
    <property type="protein sequence ID" value="PSW09380.1"/>
    <property type="molecule type" value="Genomic_DNA"/>
</dbReference>
<dbReference type="AlphaFoldDB" id="A0A2T3N856"/>
<dbReference type="InterPro" id="IPR052031">
    <property type="entry name" value="Membrane_Transporter-Flippase"/>
</dbReference>
<reference evidence="10 11" key="1">
    <citation type="submission" date="2018-03" db="EMBL/GenBank/DDBJ databases">
        <title>Whole genome sequencing of Histamine producing bacteria.</title>
        <authorList>
            <person name="Butler K."/>
        </authorList>
    </citation>
    <scope>NUCLEOTIDE SEQUENCE [LARGE SCALE GENOMIC DNA]</scope>
    <source>
        <strain evidence="10 11">DSM 19138</strain>
    </source>
</reference>
<comment type="subcellular location">
    <subcellularLocation>
        <location evidence="1">Cell inner membrane</location>
        <topology evidence="1">Multi-pass membrane protein</topology>
    </subcellularLocation>
</comment>
<feature type="transmembrane region" description="Helical" evidence="9">
    <location>
        <begin position="53"/>
        <end position="73"/>
    </location>
</feature>
<accession>A0A2T3N856</accession>
<feature type="transmembrane region" description="Helical" evidence="9">
    <location>
        <begin position="352"/>
        <end position="374"/>
    </location>
</feature>
<protein>
    <recommendedName>
        <fullName evidence="2">Multidrug resistance protein NorM</fullName>
    </recommendedName>
    <alternativeName>
        <fullName evidence="8">Na(+)/drug antiporter</fullName>
    </alternativeName>
</protein>
<sequence length="459" mass="49557">MLSVSPTLKLIISRTLPLTVGLFAIMLVQLVDSIFIGLLGLDELAVHGMTLPYQTVFVGLQVGIGVAATSIIARLLGQRQREKAALVATVSVTFGLVLIALVCLLFWLCRDVAFSLFIAEGTTPEQANLLGDLFNHYWPVWLLSAFSIAMLYLATCIYRSYGDSKTTGTMFVIASVINLILDPLLMFVLDMGLAGAALATTLGYSSTALYMYLKARGKHWFSPLGFSRSTCHALTELVNTALVTTANQILPAVSAFIVMLLIAKNGPDTLAFWSLLTRFESFVIVFTLALTMSVPPLVGRYLGEGRWDKITDLLMVTAKFIVLFHLATATMLVLASPAVIPLLSQQANIQSWFGIALLVLPFSYGPLGLCMVAVSAFNALGMPKQALLVTFARLFLLFVPAIWLGGLSGNVTHIVIAAAIANVLAGVVASVSIWQAAIKHNRNRQPHNRIPQTGEVVVS</sequence>
<proteinExistence type="predicted"/>
<keyword evidence="7 9" id="KW-0472">Membrane</keyword>